<keyword evidence="3" id="KW-1185">Reference proteome</keyword>
<reference evidence="3" key="1">
    <citation type="journal article" date="2019" name="Int. J. Syst. Evol. Microbiol.">
        <title>The Global Catalogue of Microorganisms (GCM) 10K type strain sequencing project: providing services to taxonomists for standard genome sequencing and annotation.</title>
        <authorList>
            <consortium name="The Broad Institute Genomics Platform"/>
            <consortium name="The Broad Institute Genome Sequencing Center for Infectious Disease"/>
            <person name="Wu L."/>
            <person name="Ma J."/>
        </authorList>
    </citation>
    <scope>NUCLEOTIDE SEQUENCE [LARGE SCALE GENOMIC DNA]</scope>
    <source>
        <strain evidence="3">JCM 3296</strain>
    </source>
</reference>
<protein>
    <submittedName>
        <fullName evidence="2">Uncharacterized protein</fullName>
    </submittedName>
</protein>
<accession>A0ABQ2UHU0</accession>
<evidence type="ECO:0000313" key="3">
    <source>
        <dbReference type="Proteomes" id="UP000649573"/>
    </source>
</evidence>
<evidence type="ECO:0000313" key="2">
    <source>
        <dbReference type="EMBL" id="GGU31524.1"/>
    </source>
</evidence>
<sequence length="208" mass="21731">MPSRCDPCPLNKNASSPAFATPVASTSPSSSTARWSNNARVVSNEKAMSAASPGHALIRSTCAASEAADRADTTSGTEPAPVAAVSIPVGAPPGETEVPIPIISGRSDSSGASRITWALVPETPNDETPARRGRDTEGHGVAVVTRETSPALQSMWVEGWSTCSVAGTTPWRIAWTILMTPATPAAAWVWPMLDLMEPRRSGDGRSWP</sequence>
<gene>
    <name evidence="2" type="ORF">GCM10010178_24810</name>
</gene>
<name>A0ABQ2UHU0_9PSEU</name>
<feature type="compositionally biased region" description="Low complexity" evidence="1">
    <location>
        <begin position="14"/>
        <end position="33"/>
    </location>
</feature>
<proteinExistence type="predicted"/>
<dbReference type="Proteomes" id="UP000649573">
    <property type="component" value="Unassembled WGS sequence"/>
</dbReference>
<comment type="caution">
    <text evidence="2">The sequence shown here is derived from an EMBL/GenBank/DDBJ whole genome shotgun (WGS) entry which is preliminary data.</text>
</comment>
<feature type="region of interest" description="Disordered" evidence="1">
    <location>
        <begin position="1"/>
        <end position="36"/>
    </location>
</feature>
<dbReference type="EMBL" id="BMRE01000007">
    <property type="protein sequence ID" value="GGU31524.1"/>
    <property type="molecule type" value="Genomic_DNA"/>
</dbReference>
<organism evidence="2 3">
    <name type="scientific">Lentzea flava</name>
    <dbReference type="NCBI Taxonomy" id="103732"/>
    <lineage>
        <taxon>Bacteria</taxon>
        <taxon>Bacillati</taxon>
        <taxon>Actinomycetota</taxon>
        <taxon>Actinomycetes</taxon>
        <taxon>Pseudonocardiales</taxon>
        <taxon>Pseudonocardiaceae</taxon>
        <taxon>Lentzea</taxon>
    </lineage>
</organism>
<evidence type="ECO:0000256" key="1">
    <source>
        <dbReference type="SAM" id="MobiDB-lite"/>
    </source>
</evidence>